<dbReference type="RefSeq" id="WP_005268913.1">
    <property type="nucleotide sequence ID" value="NZ_ANPE02000122.1"/>
</dbReference>
<reference evidence="2 3" key="1">
    <citation type="journal article" date="2013" name="Genome Announc.">
        <title>Draft Genome Sequence of Arthrobacter crystallopoietes Strain BAB-32, Revealing Genes for Bioremediation.</title>
        <authorList>
            <person name="Joshi M.N."/>
            <person name="Pandit A.S."/>
            <person name="Sharma A."/>
            <person name="Pandya R.V."/>
            <person name="Desai S.M."/>
            <person name="Saxena A.K."/>
            <person name="Bagatharia S.B."/>
        </authorList>
    </citation>
    <scope>NUCLEOTIDE SEQUENCE [LARGE SCALE GENOMIC DNA]</scope>
    <source>
        <strain evidence="2 3">BAB-32</strain>
    </source>
</reference>
<feature type="chain" id="PRO_5004113106" evidence="1">
    <location>
        <begin position="38"/>
        <end position="176"/>
    </location>
</feature>
<comment type="caution">
    <text evidence="2">The sequence shown here is derived from an EMBL/GenBank/DDBJ whole genome shotgun (WGS) entry which is preliminary data.</text>
</comment>
<dbReference type="EMBL" id="ANPE02000122">
    <property type="protein sequence ID" value="EMY34302.1"/>
    <property type="molecule type" value="Genomic_DNA"/>
</dbReference>
<proteinExistence type="predicted"/>
<evidence type="ECO:0000313" key="2">
    <source>
        <dbReference type="EMBL" id="EMY34302.1"/>
    </source>
</evidence>
<evidence type="ECO:0000256" key="1">
    <source>
        <dbReference type="SAM" id="SignalP"/>
    </source>
</evidence>
<keyword evidence="3" id="KW-1185">Reference proteome</keyword>
<evidence type="ECO:0000313" key="3">
    <source>
        <dbReference type="Proteomes" id="UP000010729"/>
    </source>
</evidence>
<dbReference type="Proteomes" id="UP000010729">
    <property type="component" value="Unassembled WGS sequence"/>
</dbReference>
<gene>
    <name evidence="2" type="ORF">D477_010381</name>
</gene>
<accession>N1V2N4</accession>
<organism evidence="2 3">
    <name type="scientific">Arthrobacter crystallopoietes BAB-32</name>
    <dbReference type="NCBI Taxonomy" id="1246476"/>
    <lineage>
        <taxon>Bacteria</taxon>
        <taxon>Bacillati</taxon>
        <taxon>Actinomycetota</taxon>
        <taxon>Actinomycetes</taxon>
        <taxon>Micrococcales</taxon>
        <taxon>Micrococcaceae</taxon>
        <taxon>Crystallibacter</taxon>
    </lineage>
</organism>
<name>N1V2N4_9MICC</name>
<dbReference type="OrthoDB" id="4950956at2"/>
<protein>
    <submittedName>
        <fullName evidence="2">Uncharacterized protein</fullName>
    </submittedName>
</protein>
<keyword evidence="1" id="KW-0732">Signal</keyword>
<feature type="signal peptide" evidence="1">
    <location>
        <begin position="1"/>
        <end position="37"/>
    </location>
</feature>
<sequence>MTEESAGPARRTREHVKLKLLALAAALALCGMVPGPAATEAFWTDRENATASFTALVIPAPAITACEASSVLVSGKLVPKVVLTWQLPAGYQLEHVKYWYSDSGLLNLGLLTSGNGYTTTGPTAGTYTTTFDGGLLGGLLNGSAIVGLSVAGPHSWESDVASREATFPLVVGTNPC</sequence>
<dbReference type="AlphaFoldDB" id="N1V2N4"/>